<gene>
    <name evidence="27" type="primary">LOC113587304</name>
</gene>
<dbReference type="AlphaFoldDB" id="A0A4W4ERX6"/>
<feature type="domain" description="Fucosyltransferase C-terminal" evidence="25">
    <location>
        <begin position="178"/>
        <end position="351"/>
    </location>
</feature>
<evidence type="ECO:0000256" key="4">
    <source>
        <dbReference type="ARBA" id="ARBA00011738"/>
    </source>
</evidence>
<evidence type="ECO:0000256" key="10">
    <source>
        <dbReference type="ARBA" id="ARBA00023034"/>
    </source>
</evidence>
<dbReference type="PANTHER" id="PTHR11929:SF10">
    <property type="entry name" value="4-GALACTOSYL-N-ACETYLGLUCOSAMINIDE 3-ALPHA-L-FUCOSYLTRANSFERASE 9"/>
    <property type="match status" value="1"/>
</dbReference>
<reference evidence="28" key="2">
    <citation type="journal article" date="2017" name="Sci. Adv.">
        <title>A tail of two voltages: Proteomic comparison of the three electric organs of the electric eel.</title>
        <authorList>
            <person name="Traeger L.L."/>
            <person name="Sabat G."/>
            <person name="Barrett-Wilt G.A."/>
            <person name="Wells G.B."/>
            <person name="Sussman M.R."/>
        </authorList>
    </citation>
    <scope>NUCLEOTIDE SEQUENCE [LARGE SCALE GENOMIC DNA]</scope>
</reference>
<keyword evidence="9 24" id="KW-1133">Transmembrane helix</keyword>
<keyword evidence="11" id="KW-0443">Lipid metabolism</keyword>
<dbReference type="InterPro" id="IPR055270">
    <property type="entry name" value="Glyco_tran_10_C"/>
</dbReference>
<evidence type="ECO:0000256" key="16">
    <source>
        <dbReference type="ARBA" id="ARBA00036053"/>
    </source>
</evidence>
<dbReference type="GeneTree" id="ENSGT00940000155095"/>
<dbReference type="GO" id="GO:0017083">
    <property type="term" value="F:4-galactosyl-N-acetylglucosaminide 3-alpha-L-fucosyltransferase activity"/>
    <property type="evidence" value="ECO:0007669"/>
    <property type="project" value="UniProtKB-EC"/>
</dbReference>
<evidence type="ECO:0000313" key="28">
    <source>
        <dbReference type="Proteomes" id="UP000314983"/>
    </source>
</evidence>
<evidence type="ECO:0000259" key="26">
    <source>
        <dbReference type="Pfam" id="PF17039"/>
    </source>
</evidence>
<evidence type="ECO:0000256" key="22">
    <source>
        <dbReference type="ARBA" id="ARBA00043828"/>
    </source>
</evidence>
<reference evidence="28" key="1">
    <citation type="journal article" date="2014" name="Science">
        <title>Nonhuman genetics. Genomic basis for the convergent evolution of electric organs.</title>
        <authorList>
            <person name="Gallant J.R."/>
            <person name="Traeger L.L."/>
            <person name="Volkening J.D."/>
            <person name="Moffett H."/>
            <person name="Chen P.H."/>
            <person name="Novina C.D."/>
            <person name="Phillips G.N.Jr."/>
            <person name="Anand R."/>
            <person name="Wells G.B."/>
            <person name="Pinch M."/>
            <person name="Guth R."/>
            <person name="Unguez G.A."/>
            <person name="Albert J.S."/>
            <person name="Zakon H.H."/>
            <person name="Samanta M.P."/>
            <person name="Sussman M.R."/>
        </authorList>
    </citation>
    <scope>NUCLEOTIDE SEQUENCE [LARGE SCALE GENOMIC DNA]</scope>
</reference>
<comment type="subunit">
    <text evidence="4">Homodimer.</text>
</comment>
<name>A0A4W4ERX6_ELEEL</name>
<dbReference type="PANTHER" id="PTHR11929">
    <property type="entry name" value="ALPHA- 1,3 -FUCOSYLTRANSFERASE"/>
    <property type="match status" value="1"/>
</dbReference>
<evidence type="ECO:0000256" key="1">
    <source>
        <dbReference type="ARBA" id="ARBA00004922"/>
    </source>
</evidence>
<dbReference type="Ensembl" id="ENSEEET00000015123.2">
    <property type="protein sequence ID" value="ENSEEEP00000014944.2"/>
    <property type="gene ID" value="ENSEEEG00000007441.2"/>
</dbReference>
<comment type="catalytic activity">
    <reaction evidence="16">
        <text>alpha-D-galactosyl-(1-&gt;3)-beta-D-galactosyl-(1-&gt;4)-N-acetyl-beta-D-glucosaminyl-(1-&gt;3)-beta-D-galactosyl-(1-&gt;4)-beta-D-glucosyl-(1&lt;-&gt;1')-ceramide + GDP-beta-L-fucose = a neolactoside IV(3)-alpha-Gal,III(3)-alpha-Fuc-nLc4Cer + GDP + H(+)</text>
        <dbReference type="Rhea" id="RHEA:48380"/>
        <dbReference type="ChEBI" id="CHEBI:15378"/>
        <dbReference type="ChEBI" id="CHEBI:57273"/>
        <dbReference type="ChEBI" id="CHEBI:58189"/>
        <dbReference type="ChEBI" id="CHEBI:90380"/>
        <dbReference type="ChEBI" id="CHEBI:90381"/>
    </reaction>
    <physiologicalReaction direction="left-to-right" evidence="16">
        <dbReference type="Rhea" id="RHEA:48381"/>
    </physiologicalReaction>
</comment>
<reference evidence="27" key="5">
    <citation type="submission" date="2025-09" db="UniProtKB">
        <authorList>
            <consortium name="Ensembl"/>
        </authorList>
    </citation>
    <scope>IDENTIFICATION</scope>
</reference>
<comment type="similarity">
    <text evidence="3 24">Belongs to the glycosyltransferase 10 family.</text>
</comment>
<reference evidence="27" key="4">
    <citation type="submission" date="2025-08" db="UniProtKB">
        <authorList>
            <consortium name="Ensembl"/>
        </authorList>
    </citation>
    <scope>IDENTIFICATION</scope>
</reference>
<evidence type="ECO:0000256" key="19">
    <source>
        <dbReference type="ARBA" id="ARBA00036481"/>
    </source>
</evidence>
<comment type="catalytic activity">
    <reaction evidence="15">
        <text>a beta-D-galactosyl-(1-&gt;4)-N-acetyl-beta-D-glucosaminyl derivative + GDP-beta-L-fucose = a beta-D-galactosyl-(1-&gt;4)-[alpha-L-fucosyl-(1-&gt;3)]-N-acetyl-beta-D-glucosaminyl derivative + GDP + H(+)</text>
        <dbReference type="Rhea" id="RHEA:14257"/>
        <dbReference type="ChEBI" id="CHEBI:15378"/>
        <dbReference type="ChEBI" id="CHEBI:57273"/>
        <dbReference type="ChEBI" id="CHEBI:58189"/>
        <dbReference type="ChEBI" id="CHEBI:133507"/>
        <dbReference type="ChEBI" id="CHEBI:137941"/>
        <dbReference type="EC" id="2.4.1.152"/>
    </reaction>
    <physiologicalReaction direction="left-to-right" evidence="15">
        <dbReference type="Rhea" id="RHEA:14258"/>
    </physiologicalReaction>
</comment>
<dbReference type="Gene3D" id="3.40.50.11660">
    <property type="entry name" value="Glycosyl transferase family 10, C-terminal domain"/>
    <property type="match status" value="1"/>
</dbReference>
<dbReference type="InterPro" id="IPR001503">
    <property type="entry name" value="Glyco_trans_10"/>
</dbReference>
<evidence type="ECO:0000256" key="20">
    <source>
        <dbReference type="ARBA" id="ARBA00036757"/>
    </source>
</evidence>
<evidence type="ECO:0000256" key="12">
    <source>
        <dbReference type="ARBA" id="ARBA00023136"/>
    </source>
</evidence>
<keyword evidence="5 24" id="KW-0328">Glycosyltransferase</keyword>
<keyword evidence="6 24" id="KW-0808">Transferase</keyword>
<evidence type="ECO:0000256" key="24">
    <source>
        <dbReference type="RuleBase" id="RU003832"/>
    </source>
</evidence>
<comment type="catalytic activity">
    <reaction evidence="22">
        <text>beta-D-Gal-(1-&gt;4)-beta-D-GlcNAc-(1-&gt;3)-beta-D-Gal-(1-&gt;4)-D-Glc + GDP-beta-L-fucose = beta-D-Gal-(1-&gt;4)-[alpha-L-Fuc-(1-&gt;3)]-beta-D-GlcNAc-(1-&gt;3)-beta-D-Gal-(1-&gt;4)-D-Glc + GDP + H(+)</text>
        <dbReference type="Rhea" id="RHEA:77187"/>
        <dbReference type="ChEBI" id="CHEBI:15378"/>
        <dbReference type="ChEBI" id="CHEBI:57273"/>
        <dbReference type="ChEBI" id="CHEBI:58189"/>
        <dbReference type="ChEBI" id="CHEBI:60239"/>
        <dbReference type="ChEBI" id="CHEBI:61352"/>
    </reaction>
    <physiologicalReaction direction="left-to-right" evidence="22">
        <dbReference type="Rhea" id="RHEA:77188"/>
    </physiologicalReaction>
</comment>
<evidence type="ECO:0000256" key="3">
    <source>
        <dbReference type="ARBA" id="ARBA00008919"/>
    </source>
</evidence>
<evidence type="ECO:0000256" key="5">
    <source>
        <dbReference type="ARBA" id="ARBA00022676"/>
    </source>
</evidence>
<protein>
    <recommendedName>
        <fullName evidence="24">Fucosyltransferase</fullName>
        <ecNumber evidence="24">2.4.1.-</ecNumber>
    </recommendedName>
</protein>
<comment type="subcellular location">
    <subcellularLocation>
        <location evidence="24">Golgi apparatus</location>
        <location evidence="24">Golgi stack membrane</location>
        <topology evidence="24">Single-pass type II membrane protein</topology>
    </subcellularLocation>
    <subcellularLocation>
        <location evidence="21">Golgi apparatus</location>
        <location evidence="21">trans-Golgi network membrane</location>
        <topology evidence="21">Single-pass type II membrane protein</topology>
    </subcellularLocation>
</comment>
<evidence type="ECO:0000256" key="11">
    <source>
        <dbReference type="ARBA" id="ARBA00023098"/>
    </source>
</evidence>
<keyword evidence="14" id="KW-0325">Glycoprotein</keyword>
<evidence type="ECO:0000256" key="7">
    <source>
        <dbReference type="ARBA" id="ARBA00022692"/>
    </source>
</evidence>
<dbReference type="OMA" id="CKACRIL"/>
<comment type="catalytic activity">
    <reaction evidence="18">
        <text>alpha-N-glycoloylneuraminosyl-(2-&gt;3)-beta-D-galactosyl-(1-&gt;4)-N-acetyl-beta-D-glucosaminyl-(1-&gt;3)-beta-D-galactosyl-(1-&gt;4)-N-acetyl-beta-D-glucosaminyl-(1-&gt;3)-beta-D-galactosyl-(1-&gt;4)-beta-D-glucosyl-(1&lt;-&gt;1')-ceramide + GDP-beta-L-fucose = alpha-N-glycoloylneuraminosyl-(2-&gt;3)-beta-D-galactosyl-(1-&gt;4)-N-acetyl-beta-D-glucosaminyl-(1-&gt;3)-beta-D-galactosyl-(1-&gt;4)-[alpha-L-fucosyl-(1-&gt;3)]-N-acetyl-beta-D-glucosaminyl-(1-&gt;3)-beta-D-galactosyl-(1-&gt;4)-beta-D-glucosyl-(1&lt;-&gt;1')-ceramide + GDP + H(+)</text>
        <dbReference type="Rhea" id="RHEA:48388"/>
        <dbReference type="ChEBI" id="CHEBI:15378"/>
        <dbReference type="ChEBI" id="CHEBI:57273"/>
        <dbReference type="ChEBI" id="CHEBI:58189"/>
        <dbReference type="ChEBI" id="CHEBI:90383"/>
        <dbReference type="ChEBI" id="CHEBI:90384"/>
    </reaction>
    <physiologicalReaction direction="left-to-right" evidence="18">
        <dbReference type="Rhea" id="RHEA:48389"/>
    </physiologicalReaction>
</comment>
<comment type="pathway">
    <text evidence="1">Protein modification; protein glycosylation.</text>
</comment>
<dbReference type="EC" id="2.4.1.-" evidence="24"/>
<dbReference type="Proteomes" id="UP000314983">
    <property type="component" value="Chromosome 4"/>
</dbReference>
<evidence type="ECO:0000256" key="21">
    <source>
        <dbReference type="ARBA" id="ARBA00037848"/>
    </source>
</evidence>
<evidence type="ECO:0000256" key="15">
    <source>
        <dbReference type="ARBA" id="ARBA00029329"/>
    </source>
</evidence>
<comment type="catalytic activity">
    <reaction evidence="20">
        <text>a neolactoside nLc4Cer + GDP-beta-L-fucose = a neolactoside III(3)-alpha-Fuc-nLc4Cer + GDP + H(+)</text>
        <dbReference type="Rhea" id="RHEA:48376"/>
        <dbReference type="ChEBI" id="CHEBI:15378"/>
        <dbReference type="ChEBI" id="CHEBI:57273"/>
        <dbReference type="ChEBI" id="CHEBI:58189"/>
        <dbReference type="ChEBI" id="CHEBI:90376"/>
        <dbReference type="ChEBI" id="CHEBI:90379"/>
    </reaction>
    <physiologicalReaction direction="left-to-right" evidence="20">
        <dbReference type="Rhea" id="RHEA:48377"/>
    </physiologicalReaction>
</comment>
<dbReference type="Pfam" id="PF00852">
    <property type="entry name" value="Glyco_transf_10"/>
    <property type="match status" value="1"/>
</dbReference>
<dbReference type="UniPathway" id="UPA00378"/>
<keyword evidence="8" id="KW-0735">Signal-anchor</keyword>
<keyword evidence="12 24" id="KW-0472">Membrane</keyword>
<keyword evidence="13" id="KW-1015">Disulfide bond</keyword>
<dbReference type="SUPFAM" id="SSF53756">
    <property type="entry name" value="UDP-Glycosyltransferase/glycogen phosphorylase"/>
    <property type="match status" value="1"/>
</dbReference>
<dbReference type="Pfam" id="PF17039">
    <property type="entry name" value="Glyco_tran_10_N"/>
    <property type="match status" value="1"/>
</dbReference>
<evidence type="ECO:0000256" key="13">
    <source>
        <dbReference type="ARBA" id="ARBA00023157"/>
    </source>
</evidence>
<keyword evidence="7 24" id="KW-0812">Transmembrane</keyword>
<feature type="transmembrane region" description="Helical" evidence="24">
    <location>
        <begin position="20"/>
        <end position="38"/>
    </location>
</feature>
<evidence type="ECO:0000259" key="25">
    <source>
        <dbReference type="Pfam" id="PF00852"/>
    </source>
</evidence>
<keyword evidence="28" id="KW-1185">Reference proteome</keyword>
<comment type="catalytic activity">
    <reaction evidence="19">
        <text>an N-acetyl-alpha-neuraminyl-(2-&gt;3)-beta-D-galactosyl-(1-&gt;4)-N-acetyl-beta-D-glucosaminyl derivative + GDP-beta-L-fucose = an alpha-Neu5Ac-(2-&gt;3)-beta-D-Gal-(1-&gt;4)-[alpha-L-Fuc-(1-&gt;3)]-beta-D-GlcNAc derivative + GDP + H(+)</text>
        <dbReference type="Rhea" id="RHEA:56076"/>
        <dbReference type="ChEBI" id="CHEBI:15378"/>
        <dbReference type="ChEBI" id="CHEBI:57273"/>
        <dbReference type="ChEBI" id="CHEBI:58189"/>
        <dbReference type="ChEBI" id="CHEBI:136545"/>
        <dbReference type="ChEBI" id="CHEBI:139509"/>
    </reaction>
    <physiologicalReaction direction="left-to-right" evidence="19">
        <dbReference type="Rhea" id="RHEA:56077"/>
    </physiologicalReaction>
</comment>
<dbReference type="STRING" id="8005.ENSEEEP00000014944"/>
<evidence type="ECO:0000256" key="8">
    <source>
        <dbReference type="ARBA" id="ARBA00022968"/>
    </source>
</evidence>
<proteinExistence type="inferred from homology"/>
<evidence type="ECO:0000256" key="9">
    <source>
        <dbReference type="ARBA" id="ARBA00022989"/>
    </source>
</evidence>
<dbReference type="GO" id="GO:0032580">
    <property type="term" value="C:Golgi cisterna membrane"/>
    <property type="evidence" value="ECO:0007669"/>
    <property type="project" value="UniProtKB-SubCell"/>
</dbReference>
<evidence type="ECO:0000256" key="18">
    <source>
        <dbReference type="ARBA" id="ARBA00036295"/>
    </source>
</evidence>
<comment type="catalytic activity">
    <reaction evidence="23">
        <text>an alpha-L-Fuc-(1-&gt;2)-beta-D-Gal-(1-&gt;4)-beta-D-GlcNAc derivative + GDP-beta-L-fucose = an alpha-L-Fuc-(1-&gt;2)-beta-D-Gal-(1-&gt;4)-[alpha-L-Fuc-(1-&gt;3)]-beta-D-GlcNAc derivative + GDP + H(+)</text>
        <dbReference type="Rhea" id="RHEA:77191"/>
        <dbReference type="ChEBI" id="CHEBI:15378"/>
        <dbReference type="ChEBI" id="CHEBI:57273"/>
        <dbReference type="ChEBI" id="CHEBI:58189"/>
        <dbReference type="ChEBI" id="CHEBI:133510"/>
        <dbReference type="ChEBI" id="CHEBI:195560"/>
    </reaction>
    <physiologicalReaction direction="left-to-right" evidence="23">
        <dbReference type="Rhea" id="RHEA:77192"/>
    </physiologicalReaction>
</comment>
<evidence type="ECO:0000313" key="27">
    <source>
        <dbReference type="Ensembl" id="ENSEEEP00000014944.2"/>
    </source>
</evidence>
<dbReference type="FunFam" id="3.40.50.11660:FF:000001">
    <property type="entry name" value="alpha-(1,3)-fucosyltransferase 9"/>
    <property type="match status" value="1"/>
</dbReference>
<accession>A0A4W4ERX6</accession>
<keyword evidence="10 24" id="KW-0333">Golgi apparatus</keyword>
<evidence type="ECO:0000256" key="6">
    <source>
        <dbReference type="ARBA" id="ARBA00022679"/>
    </source>
</evidence>
<evidence type="ECO:0000256" key="17">
    <source>
        <dbReference type="ARBA" id="ARBA00036234"/>
    </source>
</evidence>
<evidence type="ECO:0000256" key="2">
    <source>
        <dbReference type="ARBA" id="ARBA00004934"/>
    </source>
</evidence>
<comment type="catalytic activity">
    <reaction evidence="17">
        <text>an alpha-Neu5Ac-(2-&gt;3)-beta-D-Gal-(1-&gt;4)-beta-D-GlcNAc-(1-&gt;3)-beta-D-Gal-(1-&gt;4)-beta-D-GlcNAc derivative + GDP-beta-L-fucose = an alpha-Neu5Ac-(2-&gt;3)-beta-D-Gal-(1-&gt;4)-beta-D-GlcNAc-(1-&gt;3)-beta-D-Gal-(1-&gt;4)-[alpha-L-Fuc-(1-&gt;3)]-beta-D-GlcNAc derivative + GDP + H(+)</text>
        <dbReference type="Rhea" id="RHEA:68044"/>
        <dbReference type="ChEBI" id="CHEBI:15378"/>
        <dbReference type="ChEBI" id="CHEBI:57273"/>
        <dbReference type="ChEBI" id="CHEBI:58189"/>
        <dbReference type="ChEBI" id="CHEBI:145343"/>
        <dbReference type="ChEBI" id="CHEBI:176900"/>
    </reaction>
    <physiologicalReaction direction="left-to-right" evidence="17">
        <dbReference type="Rhea" id="RHEA:68045"/>
    </physiologicalReaction>
</comment>
<feature type="domain" description="Fucosyltransferase N-terminal" evidence="26">
    <location>
        <begin position="57"/>
        <end position="163"/>
    </location>
</feature>
<sequence length="366" mass="42733">SDESSKIHDSSTQDSLPPVRPAVVLLLVVLISVTLYYGPSFQCLSRQLEPTLSSLRPVLILVWLWPFNKTFELDLCKPRFNIDGCILTADRELYRNADAVLVHHRDIAWDLSNLPQSPRPAQQKWIWMNSESPSNSLRIPGLNSLFNASLSYRRDADITVPYGSLVPLAQVQDAPATPEKSKLVCWIVSNYKPEHMRAHYYRELQKHVPIHVYGDFFNRHVSEQEYREIVSGCKFYLSFENSEHEDYITEKLFNALELGTVPVVQGPSRQNYERVVPGDTFIHVQDFPSMAGLARHLLLLNENHALYHCYFRWRRQFQVKISSFPIENACHSCDYIRRNRKYQVLTDLYQWYWEMSERGDLVSFLY</sequence>
<comment type="pathway">
    <text evidence="2">Glycolipid biosynthesis.</text>
</comment>
<dbReference type="GO" id="GO:0006629">
    <property type="term" value="P:lipid metabolic process"/>
    <property type="evidence" value="ECO:0007669"/>
    <property type="project" value="UniProtKB-KW"/>
</dbReference>
<dbReference type="InterPro" id="IPR031481">
    <property type="entry name" value="Glyco_tran_10_N"/>
</dbReference>
<evidence type="ECO:0000256" key="14">
    <source>
        <dbReference type="ARBA" id="ARBA00023180"/>
    </source>
</evidence>
<evidence type="ECO:0000256" key="23">
    <source>
        <dbReference type="ARBA" id="ARBA00043838"/>
    </source>
</evidence>
<organism evidence="27 28">
    <name type="scientific">Electrophorus electricus</name>
    <name type="common">Electric eel</name>
    <name type="synonym">Gymnotus electricus</name>
    <dbReference type="NCBI Taxonomy" id="8005"/>
    <lineage>
        <taxon>Eukaryota</taxon>
        <taxon>Metazoa</taxon>
        <taxon>Chordata</taxon>
        <taxon>Craniata</taxon>
        <taxon>Vertebrata</taxon>
        <taxon>Euteleostomi</taxon>
        <taxon>Actinopterygii</taxon>
        <taxon>Neopterygii</taxon>
        <taxon>Teleostei</taxon>
        <taxon>Ostariophysi</taxon>
        <taxon>Gymnotiformes</taxon>
        <taxon>Gymnotoidei</taxon>
        <taxon>Gymnotidae</taxon>
        <taxon>Electrophorus</taxon>
    </lineage>
</organism>
<dbReference type="InterPro" id="IPR038577">
    <property type="entry name" value="GT10-like_C_sf"/>
</dbReference>
<reference evidence="27" key="3">
    <citation type="submission" date="2020-05" db="EMBL/GenBank/DDBJ databases">
        <title>Electrophorus electricus (electric eel) genome, fEleEle1, primary haplotype.</title>
        <authorList>
            <person name="Myers G."/>
            <person name="Meyer A."/>
            <person name="Fedrigo O."/>
            <person name="Formenti G."/>
            <person name="Rhie A."/>
            <person name="Tracey A."/>
            <person name="Sims Y."/>
            <person name="Jarvis E.D."/>
        </authorList>
    </citation>
    <scope>NUCLEOTIDE SEQUENCE [LARGE SCALE GENOMIC DNA]</scope>
</reference>